<gene>
    <name evidence="8" type="ORF">H8S55_13475</name>
</gene>
<feature type="transmembrane region" description="Helical" evidence="6">
    <location>
        <begin position="12"/>
        <end position="32"/>
    </location>
</feature>
<feature type="transmembrane region" description="Helical" evidence="6">
    <location>
        <begin position="73"/>
        <end position="90"/>
    </location>
</feature>
<evidence type="ECO:0000313" key="8">
    <source>
        <dbReference type="EMBL" id="MBC5718304.1"/>
    </source>
</evidence>
<evidence type="ECO:0000256" key="5">
    <source>
        <dbReference type="ARBA" id="ARBA00023136"/>
    </source>
</evidence>
<evidence type="ECO:0000256" key="2">
    <source>
        <dbReference type="ARBA" id="ARBA00009399"/>
    </source>
</evidence>
<keyword evidence="4 6" id="KW-1133">Transmembrane helix</keyword>
<keyword evidence="5 6" id="KW-0472">Membrane</keyword>
<dbReference type="EMBL" id="JACOPN010000016">
    <property type="protein sequence ID" value="MBC5718304.1"/>
    <property type="molecule type" value="Genomic_DNA"/>
</dbReference>
<evidence type="ECO:0000256" key="3">
    <source>
        <dbReference type="ARBA" id="ARBA00022692"/>
    </source>
</evidence>
<feature type="transmembrane region" description="Helical" evidence="6">
    <location>
        <begin position="44"/>
        <end position="61"/>
    </location>
</feature>
<evidence type="ECO:0000259" key="7">
    <source>
        <dbReference type="Pfam" id="PF04138"/>
    </source>
</evidence>
<reference evidence="8" key="1">
    <citation type="submission" date="2020-08" db="EMBL/GenBank/DDBJ databases">
        <title>Genome public.</title>
        <authorList>
            <person name="Liu C."/>
            <person name="Sun Q."/>
        </authorList>
    </citation>
    <scope>NUCLEOTIDE SEQUENCE</scope>
    <source>
        <strain evidence="8">BX5</strain>
    </source>
</reference>
<dbReference type="Pfam" id="PF04138">
    <property type="entry name" value="GtrA_DPMS_TM"/>
    <property type="match status" value="1"/>
</dbReference>
<accession>A0A8J6M271</accession>
<dbReference type="RefSeq" id="WP_186879329.1">
    <property type="nucleotide sequence ID" value="NZ_JACOPN010000016.1"/>
</dbReference>
<dbReference type="AlphaFoldDB" id="A0A8J6M271"/>
<keyword evidence="3 6" id="KW-0812">Transmembrane</keyword>
<name>A0A8J6M271_9FIRM</name>
<protein>
    <submittedName>
        <fullName evidence="8">GtrA family protein</fullName>
    </submittedName>
</protein>
<proteinExistence type="inferred from homology"/>
<feature type="domain" description="GtrA/DPMS transmembrane" evidence="7">
    <location>
        <begin position="12"/>
        <end position="132"/>
    </location>
</feature>
<dbReference type="GO" id="GO:0000271">
    <property type="term" value="P:polysaccharide biosynthetic process"/>
    <property type="evidence" value="ECO:0007669"/>
    <property type="project" value="InterPro"/>
</dbReference>
<dbReference type="InterPro" id="IPR007267">
    <property type="entry name" value="GtrA_DPMS_TM"/>
</dbReference>
<dbReference type="GO" id="GO:0005886">
    <property type="term" value="C:plasma membrane"/>
    <property type="evidence" value="ECO:0007669"/>
    <property type="project" value="TreeGrafter"/>
</dbReference>
<dbReference type="PANTHER" id="PTHR38459">
    <property type="entry name" value="PROPHAGE BACTOPRENOL-LINKED GLUCOSE TRANSLOCASE HOMOLOG"/>
    <property type="match status" value="1"/>
</dbReference>
<evidence type="ECO:0000256" key="4">
    <source>
        <dbReference type="ARBA" id="ARBA00022989"/>
    </source>
</evidence>
<dbReference type="InterPro" id="IPR051401">
    <property type="entry name" value="GtrA_CellWall_Glycosyl"/>
</dbReference>
<feature type="transmembrane region" description="Helical" evidence="6">
    <location>
        <begin position="110"/>
        <end position="126"/>
    </location>
</feature>
<evidence type="ECO:0000313" key="9">
    <source>
        <dbReference type="Proteomes" id="UP000602260"/>
    </source>
</evidence>
<dbReference type="Proteomes" id="UP000602260">
    <property type="component" value="Unassembled WGS sequence"/>
</dbReference>
<comment type="caution">
    <text evidence="8">The sequence shown here is derived from an EMBL/GenBank/DDBJ whole genome shotgun (WGS) entry which is preliminary data.</text>
</comment>
<evidence type="ECO:0000256" key="1">
    <source>
        <dbReference type="ARBA" id="ARBA00004141"/>
    </source>
</evidence>
<organism evidence="8 9">
    <name type="scientific">Flintibacter faecis</name>
    <dbReference type="NCBI Taxonomy" id="2763047"/>
    <lineage>
        <taxon>Bacteria</taxon>
        <taxon>Bacillati</taxon>
        <taxon>Bacillota</taxon>
        <taxon>Clostridia</taxon>
        <taxon>Eubacteriales</taxon>
        <taxon>Flintibacter</taxon>
    </lineage>
</organism>
<comment type="subcellular location">
    <subcellularLocation>
        <location evidence="1">Membrane</location>
        <topology evidence="1">Multi-pass membrane protein</topology>
    </subcellularLocation>
</comment>
<dbReference type="PROSITE" id="PS51257">
    <property type="entry name" value="PROKAR_LIPOPROTEIN"/>
    <property type="match status" value="1"/>
</dbReference>
<comment type="similarity">
    <text evidence="2">Belongs to the GtrA family.</text>
</comment>
<dbReference type="PANTHER" id="PTHR38459:SF1">
    <property type="entry name" value="PROPHAGE BACTOPRENOL-LINKED GLUCOSE TRANSLOCASE HOMOLOG"/>
    <property type="match status" value="1"/>
</dbReference>
<keyword evidence="9" id="KW-1185">Reference proteome</keyword>
<sequence length="136" mass="15272">MKTQLFDRTVIKFLAVGVVNTLVGCGTMFLLYNLAHCSYWASSAANYVVGGIVSFFLNKYFTFQNKTWEWSQVWKFAVNVTVCYLLGYGLAKPLVLHLLAGQAVNVQENVAMLVGVCLYTGLNYLGQRFFAFKVDI</sequence>
<evidence type="ECO:0000256" key="6">
    <source>
        <dbReference type="SAM" id="Phobius"/>
    </source>
</evidence>